<dbReference type="FunCoup" id="A0A482X283">
    <property type="interactions" value="61"/>
</dbReference>
<proteinExistence type="inferred from homology"/>
<evidence type="ECO:0000256" key="5">
    <source>
        <dbReference type="ARBA" id="ARBA00022989"/>
    </source>
</evidence>
<keyword evidence="5 11" id="KW-1133">Transmembrane helix</keyword>
<protein>
    <submittedName>
        <fullName evidence="12">Uncharacterized protein</fullName>
    </submittedName>
</protein>
<feature type="transmembrane region" description="Helical" evidence="11">
    <location>
        <begin position="469"/>
        <end position="494"/>
    </location>
</feature>
<comment type="caution">
    <text evidence="12">The sequence shown here is derived from an EMBL/GenBank/DDBJ whole genome shotgun (WGS) entry which is preliminary data.</text>
</comment>
<dbReference type="PRINTS" id="PR01610">
    <property type="entry name" value="CD36ANTIGEN"/>
</dbReference>
<evidence type="ECO:0000256" key="11">
    <source>
        <dbReference type="SAM" id="Phobius"/>
    </source>
</evidence>
<dbReference type="GO" id="GO:0005044">
    <property type="term" value="F:scavenger receptor activity"/>
    <property type="evidence" value="ECO:0007669"/>
    <property type="project" value="TreeGrafter"/>
</dbReference>
<dbReference type="OrthoDB" id="514335at2759"/>
<organism evidence="12 13">
    <name type="scientific">Laodelphax striatellus</name>
    <name type="common">Small brown planthopper</name>
    <name type="synonym">Delphax striatella</name>
    <dbReference type="NCBI Taxonomy" id="195883"/>
    <lineage>
        <taxon>Eukaryota</taxon>
        <taxon>Metazoa</taxon>
        <taxon>Ecdysozoa</taxon>
        <taxon>Arthropoda</taxon>
        <taxon>Hexapoda</taxon>
        <taxon>Insecta</taxon>
        <taxon>Pterygota</taxon>
        <taxon>Neoptera</taxon>
        <taxon>Paraneoptera</taxon>
        <taxon>Hemiptera</taxon>
        <taxon>Auchenorrhyncha</taxon>
        <taxon>Fulgoroidea</taxon>
        <taxon>Delphacidae</taxon>
        <taxon>Criomorphinae</taxon>
        <taxon>Laodelphax</taxon>
    </lineage>
</organism>
<dbReference type="PANTHER" id="PTHR11923">
    <property type="entry name" value="SCAVENGER RECEPTOR CLASS B TYPE-1 SR-B1"/>
    <property type="match status" value="1"/>
</dbReference>
<evidence type="ECO:0000256" key="8">
    <source>
        <dbReference type="ARBA" id="ARBA00023170"/>
    </source>
</evidence>
<keyword evidence="7 10" id="KW-1015">Disulfide bond</keyword>
<dbReference type="AlphaFoldDB" id="A0A482X283"/>
<sequence length="546" mass="62571">MSKLKEQTSSVTQYNQLKSLTGTRVMDKHSRNNLCIRITFIAGVLLLVFGTALMLGHNMLFDFFLKRELALAPGSSSYKVWRETPVPMSIEFYFFNWTNPLNYSTEKPKLVEVGPYTFRERHKKVNITWNSNGTVSYRRVRMWHFDHENSNGFLDDRIQTLNPVALTAATTVRDWSKFFQMSLSVALKQTSQKVYVVKTVNELLFKGYSDRLLDIARQMPKFGGVKVPFDKFGWFYTRNGSAHYDGFYNMDTGNNDINQLGKLRNWNYNNETTFYDYECSGVKGSAGEFWPPHQRRDTPLTMFSADLCRSVSFNYFEDRAVHGIDGYTYSMDEYVVDNGTLRPENECFCNGQCSPSGVINVTSCRYGAPAFVSYPHFFLADPYYSNAVEGMNPDPKKHRFYITMEPRTGIPLDVAARLQINLLLQTLEGIGPFHDTPYIYFPMMWFNQRATMSSEMAAGLKFVLQLPTLMVTGASVLMGVGLLFIVLWLVIIFFTASKDDMYKKNLTVVHLDKKDKNYEMRVCQPLINASNGLSINSEQKAPSDTT</sequence>
<dbReference type="PANTHER" id="PTHR11923:SF93">
    <property type="entry name" value="GH07959P-RELATED"/>
    <property type="match status" value="1"/>
</dbReference>
<accession>A0A482X283</accession>
<comment type="subcellular location">
    <subcellularLocation>
        <location evidence="1">Cell membrane</location>
        <topology evidence="1">Multi-pass membrane protein</topology>
    </subcellularLocation>
</comment>
<feature type="disulfide bond" evidence="10">
    <location>
        <begin position="279"/>
        <end position="347"/>
    </location>
</feature>
<dbReference type="Proteomes" id="UP000291343">
    <property type="component" value="Unassembled WGS sequence"/>
</dbReference>
<dbReference type="PRINTS" id="PR01609">
    <property type="entry name" value="CD36FAMILY"/>
</dbReference>
<evidence type="ECO:0000256" key="6">
    <source>
        <dbReference type="ARBA" id="ARBA00023136"/>
    </source>
</evidence>
<dbReference type="EMBL" id="QKKF02019844">
    <property type="protein sequence ID" value="RZF39331.1"/>
    <property type="molecule type" value="Genomic_DNA"/>
</dbReference>
<keyword evidence="13" id="KW-1185">Reference proteome</keyword>
<name>A0A482X283_LAOST</name>
<dbReference type="InterPro" id="IPR005428">
    <property type="entry name" value="CD36/SCARB1/SNMP1"/>
</dbReference>
<evidence type="ECO:0000256" key="7">
    <source>
        <dbReference type="ARBA" id="ARBA00023157"/>
    </source>
</evidence>
<evidence type="ECO:0000256" key="4">
    <source>
        <dbReference type="ARBA" id="ARBA00022692"/>
    </source>
</evidence>
<dbReference type="InParanoid" id="A0A482X283"/>
<keyword evidence="9" id="KW-0325">Glycoprotein</keyword>
<feature type="disulfide bond" evidence="10">
    <location>
        <begin position="349"/>
        <end position="353"/>
    </location>
</feature>
<evidence type="ECO:0000313" key="13">
    <source>
        <dbReference type="Proteomes" id="UP000291343"/>
    </source>
</evidence>
<evidence type="ECO:0000256" key="3">
    <source>
        <dbReference type="ARBA" id="ARBA00022475"/>
    </source>
</evidence>
<dbReference type="GO" id="GO:0005886">
    <property type="term" value="C:plasma membrane"/>
    <property type="evidence" value="ECO:0007669"/>
    <property type="project" value="UniProtKB-SubCell"/>
</dbReference>
<evidence type="ECO:0000256" key="2">
    <source>
        <dbReference type="ARBA" id="ARBA00010532"/>
    </source>
</evidence>
<reference evidence="12 13" key="1">
    <citation type="journal article" date="2017" name="Gigascience">
        <title>Genome sequence of the small brown planthopper, Laodelphax striatellus.</title>
        <authorList>
            <person name="Zhu J."/>
            <person name="Jiang F."/>
            <person name="Wang X."/>
            <person name="Yang P."/>
            <person name="Bao Y."/>
            <person name="Zhao W."/>
            <person name="Wang W."/>
            <person name="Lu H."/>
            <person name="Wang Q."/>
            <person name="Cui N."/>
            <person name="Li J."/>
            <person name="Chen X."/>
            <person name="Luo L."/>
            <person name="Yu J."/>
            <person name="Kang L."/>
            <person name="Cui F."/>
        </authorList>
    </citation>
    <scope>NUCLEOTIDE SEQUENCE [LARGE SCALE GENOMIC DNA]</scope>
    <source>
        <strain evidence="12">Lst14</strain>
    </source>
</reference>
<dbReference type="Pfam" id="PF01130">
    <property type="entry name" value="CD36"/>
    <property type="match status" value="1"/>
</dbReference>
<evidence type="ECO:0000256" key="10">
    <source>
        <dbReference type="PIRSR" id="PIRSR605428-52"/>
    </source>
</evidence>
<evidence type="ECO:0000313" key="12">
    <source>
        <dbReference type="EMBL" id="RZF39331.1"/>
    </source>
</evidence>
<dbReference type="SMR" id="A0A482X283"/>
<keyword evidence="4 11" id="KW-0812">Transmembrane</keyword>
<keyword evidence="3" id="KW-1003">Cell membrane</keyword>
<comment type="similarity">
    <text evidence="2">Belongs to the CD36 family.</text>
</comment>
<evidence type="ECO:0000256" key="1">
    <source>
        <dbReference type="ARBA" id="ARBA00004651"/>
    </source>
</evidence>
<feature type="disulfide bond" evidence="10">
    <location>
        <begin position="308"/>
        <end position="364"/>
    </location>
</feature>
<keyword evidence="6 11" id="KW-0472">Membrane</keyword>
<evidence type="ECO:0000256" key="9">
    <source>
        <dbReference type="ARBA" id="ARBA00023180"/>
    </source>
</evidence>
<dbReference type="GO" id="GO:0005737">
    <property type="term" value="C:cytoplasm"/>
    <property type="evidence" value="ECO:0007669"/>
    <property type="project" value="TreeGrafter"/>
</dbReference>
<feature type="transmembrane region" description="Helical" evidence="11">
    <location>
        <begin position="34"/>
        <end position="56"/>
    </location>
</feature>
<gene>
    <name evidence="12" type="ORF">LSTR_LSTR000852</name>
</gene>
<dbReference type="InterPro" id="IPR002159">
    <property type="entry name" value="CD36_fam"/>
</dbReference>
<keyword evidence="8" id="KW-0675">Receptor</keyword>
<dbReference type="STRING" id="195883.A0A482X283"/>